<comment type="caution">
    <text evidence="4">The sequence shown here is derived from an EMBL/GenBank/DDBJ whole genome shotgun (WGS) entry which is preliminary data.</text>
</comment>
<dbReference type="Proteomes" id="UP000663882">
    <property type="component" value="Unassembled WGS sequence"/>
</dbReference>
<dbReference type="Pfam" id="PF01926">
    <property type="entry name" value="MMR_HSR1"/>
    <property type="match status" value="1"/>
</dbReference>
<reference evidence="4" key="1">
    <citation type="submission" date="2021-02" db="EMBL/GenBank/DDBJ databases">
        <authorList>
            <person name="Nowell W R."/>
        </authorList>
    </citation>
    <scope>NUCLEOTIDE SEQUENCE</scope>
</reference>
<dbReference type="InterPro" id="IPR006073">
    <property type="entry name" value="GTP-bd"/>
</dbReference>
<sequence>AQNQQLSEQLADKEQKEMNGALTSQNRKFVKPMDANEEEINRNNDHLTTQDQLSIKPITKNIDHVPINQSEQFIEHMNMNENTVGREDNTSIDQNPRYSEQIQTNNELFTENIELQKQLEHYQREHEEQMKQMTKLLAELKEKKLDSFEAIEAHDKKAKQTLIQLAQQAKPIKMEGNNIALFGLTSTGKSTMLNSLLGEKKAATGAGETTIEVSSYSGRDFILWDIPGRNDEVTYMSMQYISFFKGLTRRLILVQSTIKENSSIMKFLDAIELHYDIVVNKMDRIEEEERVEFCEQIRKEISKIGLKCVGRVFFVSAKYPAQFPDWLEMVNYLTDS</sequence>
<dbReference type="GO" id="GO:0005525">
    <property type="term" value="F:GTP binding"/>
    <property type="evidence" value="ECO:0007669"/>
    <property type="project" value="InterPro"/>
</dbReference>
<dbReference type="EMBL" id="CAJNOO010003378">
    <property type="protein sequence ID" value="CAF1334049.1"/>
    <property type="molecule type" value="Genomic_DNA"/>
</dbReference>
<organism evidence="4 5">
    <name type="scientific">Rotaria sordida</name>
    <dbReference type="NCBI Taxonomy" id="392033"/>
    <lineage>
        <taxon>Eukaryota</taxon>
        <taxon>Metazoa</taxon>
        <taxon>Spiralia</taxon>
        <taxon>Gnathifera</taxon>
        <taxon>Rotifera</taxon>
        <taxon>Eurotatoria</taxon>
        <taxon>Bdelloidea</taxon>
        <taxon>Philodinida</taxon>
        <taxon>Philodinidae</taxon>
        <taxon>Rotaria</taxon>
    </lineage>
</organism>
<gene>
    <name evidence="4" type="ORF">RFH988_LOCUS31422</name>
</gene>
<dbReference type="InterPro" id="IPR027417">
    <property type="entry name" value="P-loop_NTPase"/>
</dbReference>
<protein>
    <recommendedName>
        <fullName evidence="3">G domain-containing protein</fullName>
    </recommendedName>
</protein>
<evidence type="ECO:0000313" key="5">
    <source>
        <dbReference type="Proteomes" id="UP000663882"/>
    </source>
</evidence>
<dbReference type="PANTHER" id="PTHR14143">
    <property type="entry name" value="INTERFERON-INDUCIBLE GTPASE FAMILY MEMBER"/>
    <property type="match status" value="1"/>
</dbReference>
<feature type="region of interest" description="Disordered" evidence="2">
    <location>
        <begin position="1"/>
        <end position="24"/>
    </location>
</feature>
<name>A0A815G3Z0_9BILA</name>
<evidence type="ECO:0000313" key="4">
    <source>
        <dbReference type="EMBL" id="CAF1334049.1"/>
    </source>
</evidence>
<dbReference type="SUPFAM" id="SSF52540">
    <property type="entry name" value="P-loop containing nucleoside triphosphate hydrolases"/>
    <property type="match status" value="1"/>
</dbReference>
<dbReference type="Gene3D" id="3.40.50.300">
    <property type="entry name" value="P-loop containing nucleotide triphosphate hydrolases"/>
    <property type="match status" value="1"/>
</dbReference>
<feature type="domain" description="G" evidence="3">
    <location>
        <begin position="178"/>
        <end position="281"/>
    </location>
</feature>
<proteinExistence type="predicted"/>
<evidence type="ECO:0000256" key="1">
    <source>
        <dbReference type="SAM" id="Coils"/>
    </source>
</evidence>
<dbReference type="AlphaFoldDB" id="A0A815G3Z0"/>
<keyword evidence="1" id="KW-0175">Coiled coil</keyword>
<feature type="non-terminal residue" evidence="4">
    <location>
        <position position="1"/>
    </location>
</feature>
<dbReference type="PANTHER" id="PTHR14143:SF1">
    <property type="entry name" value="IRG-TYPE G DOMAIN-CONTAINING PROTEIN"/>
    <property type="match status" value="1"/>
</dbReference>
<evidence type="ECO:0000259" key="3">
    <source>
        <dbReference type="Pfam" id="PF01926"/>
    </source>
</evidence>
<evidence type="ECO:0000256" key="2">
    <source>
        <dbReference type="SAM" id="MobiDB-lite"/>
    </source>
</evidence>
<dbReference type="OrthoDB" id="10050016at2759"/>
<accession>A0A815G3Z0</accession>
<dbReference type="CDD" id="cd00882">
    <property type="entry name" value="Ras_like_GTPase"/>
    <property type="match status" value="1"/>
</dbReference>
<feature type="coiled-coil region" evidence="1">
    <location>
        <begin position="105"/>
        <end position="146"/>
    </location>
</feature>